<feature type="domain" description="Protein kinase" evidence="11">
    <location>
        <begin position="101"/>
        <end position="406"/>
    </location>
</feature>
<dbReference type="InterPro" id="IPR017441">
    <property type="entry name" value="Protein_kinase_ATP_BS"/>
</dbReference>
<dbReference type="PANTHER" id="PTHR43289">
    <property type="entry name" value="MITOGEN-ACTIVATED PROTEIN KINASE KINASE KINASE 20-RELATED"/>
    <property type="match status" value="1"/>
</dbReference>
<feature type="binding site" evidence="10">
    <location>
        <position position="130"/>
    </location>
    <ligand>
        <name>ATP</name>
        <dbReference type="ChEBI" id="CHEBI:30616"/>
    </ligand>
</feature>
<keyword evidence="6 10" id="KW-0547">Nucleotide-binding</keyword>
<dbReference type="InterPro" id="IPR008271">
    <property type="entry name" value="Ser/Thr_kinase_AS"/>
</dbReference>
<dbReference type="PANTHER" id="PTHR43289:SF6">
    <property type="entry name" value="SERINE_THREONINE-PROTEIN KINASE NEKL-3"/>
    <property type="match status" value="1"/>
</dbReference>
<gene>
    <name evidence="12" type="primary">stkP_6</name>
    <name evidence="12" type="ORF">Fuma_06550</name>
</gene>
<dbReference type="GO" id="GO:0005813">
    <property type="term" value="C:centrosome"/>
    <property type="evidence" value="ECO:0007669"/>
    <property type="project" value="UniProtKB-SubCell"/>
</dbReference>
<reference evidence="12 13" key="1">
    <citation type="journal article" date="2016" name="Front. Microbiol.">
        <title>Fuerstia marisgermanicae gen. nov., sp. nov., an Unusual Member of the Phylum Planctomycetes from the German Wadden Sea.</title>
        <authorList>
            <person name="Kohn T."/>
            <person name="Heuer A."/>
            <person name="Jogler M."/>
            <person name="Vollmers J."/>
            <person name="Boedeker C."/>
            <person name="Bunk B."/>
            <person name="Rast P."/>
            <person name="Borchert D."/>
            <person name="Glockner I."/>
            <person name="Freese H.M."/>
            <person name="Klenk H.P."/>
            <person name="Overmann J."/>
            <person name="Kaster A.K."/>
            <person name="Rohde M."/>
            <person name="Wiegand S."/>
            <person name="Jogler C."/>
        </authorList>
    </citation>
    <scope>NUCLEOTIDE SEQUENCE [LARGE SCALE GENOMIC DNA]</scope>
    <source>
        <strain evidence="12 13">NH11</strain>
    </source>
</reference>
<evidence type="ECO:0000256" key="2">
    <source>
        <dbReference type="ARBA" id="ARBA00004647"/>
    </source>
</evidence>
<evidence type="ECO:0000256" key="7">
    <source>
        <dbReference type="ARBA" id="ARBA00022777"/>
    </source>
</evidence>
<dbReference type="GO" id="GO:0000922">
    <property type="term" value="C:spindle pole"/>
    <property type="evidence" value="ECO:0007669"/>
    <property type="project" value="UniProtKB-SubCell"/>
</dbReference>
<evidence type="ECO:0000256" key="6">
    <source>
        <dbReference type="ARBA" id="ARBA00022741"/>
    </source>
</evidence>
<evidence type="ECO:0000259" key="11">
    <source>
        <dbReference type="PROSITE" id="PS50011"/>
    </source>
</evidence>
<keyword evidence="9" id="KW-0206">Cytoskeleton</keyword>
<dbReference type="PROSITE" id="PS50011">
    <property type="entry name" value="PROTEIN_KINASE_DOM"/>
    <property type="match status" value="1"/>
</dbReference>
<dbReference type="EC" id="2.7.11.1" evidence="12"/>
<dbReference type="Gene3D" id="3.30.200.20">
    <property type="entry name" value="Phosphorylase Kinase, domain 1"/>
    <property type="match status" value="1"/>
</dbReference>
<dbReference type="SMART" id="SM00220">
    <property type="entry name" value="S_TKc"/>
    <property type="match status" value="1"/>
</dbReference>
<evidence type="ECO:0000256" key="4">
    <source>
        <dbReference type="ARBA" id="ARBA00022527"/>
    </source>
</evidence>
<dbReference type="InterPro" id="IPR011009">
    <property type="entry name" value="Kinase-like_dom_sf"/>
</dbReference>
<dbReference type="EMBL" id="CP017641">
    <property type="protein sequence ID" value="APZ96876.1"/>
    <property type="molecule type" value="Genomic_DNA"/>
</dbReference>
<evidence type="ECO:0000313" key="12">
    <source>
        <dbReference type="EMBL" id="APZ96876.1"/>
    </source>
</evidence>
<sequence length="443" mass="50245">MSDTSEESGFQLIGFPTHEAVTELRAREPVEILASQFVEELRAGKSPSVEQYARRFPLHANVIRDSFPVLALLEQARFNDEAASIRRSMPDTFPFTRLGRCELLCELGRGGMGVVFQAREIDTGHVVAVKVLPWRVSIVPDWQKKFEEEARTTAKLRHRNIVPVFRFGQEHGYCYYVMQFVNGIGLDVIIRRLREVDGVIYRDEIERQESAKPRGFVTTDELPAIQTKEDIVNATEPKRSKLSRSSWKSFTQLAIQATQALRYAHSQGILHNDIKPGNLLLDSDGRVWITDFGLSEPIEANDPASRQKVMGTLRYMAPERLMGTHEASSDIYSLGITLYELLTLKTAFEADNEDDMLTQIFERGPLEPRKVEPSIPKGLETIILNCISPHPPQRYPSAGALLSDLLKFSRDQKVVSLRPSGFRNFLSRMTGNQPPRLRDSFDQ</sequence>
<dbReference type="CDD" id="cd14014">
    <property type="entry name" value="STKc_PknB_like"/>
    <property type="match status" value="1"/>
</dbReference>
<dbReference type="KEGG" id="fmr:Fuma_06550"/>
<evidence type="ECO:0000256" key="10">
    <source>
        <dbReference type="PROSITE-ProRule" id="PRU10141"/>
    </source>
</evidence>
<keyword evidence="8 10" id="KW-0067">ATP-binding</keyword>
<dbReference type="RefSeq" id="WP_158521210.1">
    <property type="nucleotide sequence ID" value="NZ_CP017641.1"/>
</dbReference>
<dbReference type="PROSITE" id="PS00107">
    <property type="entry name" value="PROTEIN_KINASE_ATP"/>
    <property type="match status" value="1"/>
</dbReference>
<dbReference type="PROSITE" id="PS00108">
    <property type="entry name" value="PROTEIN_KINASE_ST"/>
    <property type="match status" value="1"/>
</dbReference>
<dbReference type="STRING" id="1891926.Fuma_06550"/>
<dbReference type="Gene3D" id="1.10.510.10">
    <property type="entry name" value="Transferase(Phosphotransferase) domain 1"/>
    <property type="match status" value="1"/>
</dbReference>
<keyword evidence="7 12" id="KW-0418">Kinase</keyword>
<dbReference type="GO" id="GO:0005524">
    <property type="term" value="F:ATP binding"/>
    <property type="evidence" value="ECO:0007669"/>
    <property type="project" value="UniProtKB-UniRule"/>
</dbReference>
<dbReference type="Proteomes" id="UP000187735">
    <property type="component" value="Chromosome"/>
</dbReference>
<proteinExistence type="inferred from homology"/>
<evidence type="ECO:0000256" key="9">
    <source>
        <dbReference type="ARBA" id="ARBA00023212"/>
    </source>
</evidence>
<evidence type="ECO:0000256" key="1">
    <source>
        <dbReference type="ARBA" id="ARBA00004300"/>
    </source>
</evidence>
<dbReference type="OrthoDB" id="6111975at2"/>
<dbReference type="Pfam" id="PF07714">
    <property type="entry name" value="PK_Tyr_Ser-Thr"/>
    <property type="match status" value="1"/>
</dbReference>
<dbReference type="GO" id="GO:0004674">
    <property type="term" value="F:protein serine/threonine kinase activity"/>
    <property type="evidence" value="ECO:0007669"/>
    <property type="project" value="UniProtKB-KW"/>
</dbReference>
<evidence type="ECO:0000256" key="8">
    <source>
        <dbReference type="ARBA" id="ARBA00022840"/>
    </source>
</evidence>
<protein>
    <submittedName>
        <fullName evidence="12">Serine/threonine-protein kinase StkP</fullName>
        <ecNumber evidence="12">2.7.11.1</ecNumber>
    </submittedName>
</protein>
<keyword evidence="4" id="KW-0723">Serine/threonine-protein kinase</keyword>
<keyword evidence="5 12" id="KW-0808">Transferase</keyword>
<dbReference type="AlphaFoldDB" id="A0A1P8WS42"/>
<keyword evidence="13" id="KW-1185">Reference proteome</keyword>
<dbReference type="InterPro" id="IPR001245">
    <property type="entry name" value="Ser-Thr/Tyr_kinase_cat_dom"/>
</dbReference>
<comment type="similarity">
    <text evidence="3">Belongs to the protein kinase superfamily. NEK Ser/Thr protein kinase family. NIMA subfamily.</text>
</comment>
<evidence type="ECO:0000313" key="13">
    <source>
        <dbReference type="Proteomes" id="UP000187735"/>
    </source>
</evidence>
<name>A0A1P8WS42_9PLAN</name>
<dbReference type="InterPro" id="IPR000719">
    <property type="entry name" value="Prot_kinase_dom"/>
</dbReference>
<organism evidence="12 13">
    <name type="scientific">Fuerstiella marisgermanici</name>
    <dbReference type="NCBI Taxonomy" id="1891926"/>
    <lineage>
        <taxon>Bacteria</taxon>
        <taxon>Pseudomonadati</taxon>
        <taxon>Planctomycetota</taxon>
        <taxon>Planctomycetia</taxon>
        <taxon>Planctomycetales</taxon>
        <taxon>Planctomycetaceae</taxon>
        <taxon>Fuerstiella</taxon>
    </lineage>
</organism>
<comment type="subcellular location">
    <subcellularLocation>
        <location evidence="1">Cytoplasm</location>
        <location evidence="1">Cytoskeleton</location>
        <location evidence="1">Microtubule organizing center</location>
        <location evidence="1">Centrosome</location>
    </subcellularLocation>
    <subcellularLocation>
        <location evidence="2">Cytoplasm</location>
        <location evidence="2">Cytoskeleton</location>
        <location evidence="2">Spindle pole</location>
    </subcellularLocation>
</comment>
<evidence type="ECO:0000256" key="3">
    <source>
        <dbReference type="ARBA" id="ARBA00010886"/>
    </source>
</evidence>
<dbReference type="SUPFAM" id="SSF56112">
    <property type="entry name" value="Protein kinase-like (PK-like)"/>
    <property type="match status" value="1"/>
</dbReference>
<evidence type="ECO:0000256" key="5">
    <source>
        <dbReference type="ARBA" id="ARBA00022679"/>
    </source>
</evidence>
<keyword evidence="9" id="KW-0963">Cytoplasm</keyword>
<accession>A0A1P8WS42</accession>